<proteinExistence type="predicted"/>
<feature type="compositionally biased region" description="Polar residues" evidence="1">
    <location>
        <begin position="42"/>
        <end position="55"/>
    </location>
</feature>
<feature type="region of interest" description="Disordered" evidence="1">
    <location>
        <begin position="389"/>
        <end position="423"/>
    </location>
</feature>
<comment type="caution">
    <text evidence="2">The sequence shown here is derived from an EMBL/GenBank/DDBJ whole genome shotgun (WGS) entry which is preliminary data.</text>
</comment>
<name>A0A9P5SUP7_9FUNG</name>
<dbReference type="AlphaFoldDB" id="A0A9P5SUP7"/>
<feature type="region of interest" description="Disordered" evidence="1">
    <location>
        <begin position="41"/>
        <end position="61"/>
    </location>
</feature>
<dbReference type="EMBL" id="JAAAUY010000078">
    <property type="protein sequence ID" value="KAF9335974.1"/>
    <property type="molecule type" value="Genomic_DNA"/>
</dbReference>
<protein>
    <submittedName>
        <fullName evidence="2">Uncharacterized protein</fullName>
    </submittedName>
</protein>
<gene>
    <name evidence="2" type="ORF">BG006_010118</name>
</gene>
<evidence type="ECO:0000313" key="3">
    <source>
        <dbReference type="Proteomes" id="UP000696485"/>
    </source>
</evidence>
<organism evidence="2 3">
    <name type="scientific">Podila minutissima</name>
    <dbReference type="NCBI Taxonomy" id="64525"/>
    <lineage>
        <taxon>Eukaryota</taxon>
        <taxon>Fungi</taxon>
        <taxon>Fungi incertae sedis</taxon>
        <taxon>Mucoromycota</taxon>
        <taxon>Mortierellomycotina</taxon>
        <taxon>Mortierellomycetes</taxon>
        <taxon>Mortierellales</taxon>
        <taxon>Mortierellaceae</taxon>
        <taxon>Podila</taxon>
    </lineage>
</organism>
<reference evidence="2" key="1">
    <citation type="journal article" date="2020" name="Fungal Divers.">
        <title>Resolving the Mortierellaceae phylogeny through synthesis of multi-gene phylogenetics and phylogenomics.</title>
        <authorList>
            <person name="Vandepol N."/>
            <person name="Liber J."/>
            <person name="Desiro A."/>
            <person name="Na H."/>
            <person name="Kennedy M."/>
            <person name="Barry K."/>
            <person name="Grigoriev I.V."/>
            <person name="Miller A.N."/>
            <person name="O'Donnell K."/>
            <person name="Stajich J.E."/>
            <person name="Bonito G."/>
        </authorList>
    </citation>
    <scope>NUCLEOTIDE SEQUENCE</scope>
    <source>
        <strain evidence="2">NVP1</strain>
    </source>
</reference>
<feature type="compositionally biased region" description="Basic and acidic residues" evidence="1">
    <location>
        <begin position="389"/>
        <end position="408"/>
    </location>
</feature>
<dbReference type="Proteomes" id="UP000696485">
    <property type="component" value="Unassembled WGS sequence"/>
</dbReference>
<accession>A0A9P5SUP7</accession>
<evidence type="ECO:0000313" key="2">
    <source>
        <dbReference type="EMBL" id="KAF9335974.1"/>
    </source>
</evidence>
<evidence type="ECO:0000256" key="1">
    <source>
        <dbReference type="SAM" id="MobiDB-lite"/>
    </source>
</evidence>
<sequence length="458" mass="51894">MAECYSPSPIHALASSILGESSFSSKNTSLSHLPHSHLRQGFRSSVQHQHQSFQPTDHKQKQIDSFEQVWAAGQGFRTEQDRFFSNGLDHAFHPLKPHQPHHHLSDPDLIASWDHAVQSSANKGLWEQSAGLNSRPPPDFLTEFESFHYTPVTPSQTHPSQWASELEAQEQVNNLKVAQTAEDEDDDDEEDEFREEWSNDYFTQAYINSHQSQFQKIQETEQLKEAKLQEEKERLKRSANSPSSVYMASFTAVSGSYPARVPSGYQTRPRLRVPGLDPEEEDRVSLSLEEYAQFNHVSDTQRPIQQPKPVHAQDRFLSLVSDLHVAGQIYYPGASLAALPNSASGQDLDAYRNNVWAQEFAVETELSAKIQKHLGAEWSWEKLFGKDPRKAAERAQKQLEQQRQDYHRRQTGPGVSILTSQEQSEHDRLKAVALSRLQAVFCHLSLTTPPPTSSTTPL</sequence>
<keyword evidence="3" id="KW-1185">Reference proteome</keyword>